<comment type="caution">
    <text evidence="1">The sequence shown here is derived from an EMBL/GenBank/DDBJ whole genome shotgun (WGS) entry which is preliminary data.</text>
</comment>
<evidence type="ECO:0000313" key="2">
    <source>
        <dbReference type="Proteomes" id="UP001224775"/>
    </source>
</evidence>
<gene>
    <name evidence="1" type="ORF">QTG54_004194</name>
</gene>
<accession>A0AAD8YFH1</accession>
<name>A0AAD8YFH1_9STRA</name>
<dbReference type="Proteomes" id="UP001224775">
    <property type="component" value="Unassembled WGS sequence"/>
</dbReference>
<organism evidence="1 2">
    <name type="scientific">Skeletonema marinoi</name>
    <dbReference type="NCBI Taxonomy" id="267567"/>
    <lineage>
        <taxon>Eukaryota</taxon>
        <taxon>Sar</taxon>
        <taxon>Stramenopiles</taxon>
        <taxon>Ochrophyta</taxon>
        <taxon>Bacillariophyta</taxon>
        <taxon>Coscinodiscophyceae</taxon>
        <taxon>Thalassiosirophycidae</taxon>
        <taxon>Thalassiosirales</taxon>
        <taxon>Skeletonemataceae</taxon>
        <taxon>Skeletonema</taxon>
        <taxon>Skeletonema marinoi-dohrnii complex</taxon>
    </lineage>
</organism>
<evidence type="ECO:0000313" key="1">
    <source>
        <dbReference type="EMBL" id="KAK1744903.1"/>
    </source>
</evidence>
<protein>
    <submittedName>
        <fullName evidence="1">Uncharacterized protein</fullName>
    </submittedName>
</protein>
<dbReference type="AlphaFoldDB" id="A0AAD8YFH1"/>
<sequence>MCEKECERFGNIGAYRGFEFSVGKRCTCLFDVDQAPPVPDSGEAPDYVGGSDGGDGDVFSTTSMPGTTCFASREVGSKSKQLLPFFLPLLSLCCSRNI</sequence>
<dbReference type="EMBL" id="JATAAI010000006">
    <property type="protein sequence ID" value="KAK1744903.1"/>
    <property type="molecule type" value="Genomic_DNA"/>
</dbReference>
<proteinExistence type="predicted"/>
<reference evidence="1" key="1">
    <citation type="submission" date="2023-06" db="EMBL/GenBank/DDBJ databases">
        <title>Survivors Of The Sea: Transcriptome response of Skeletonema marinoi to long-term dormancy.</title>
        <authorList>
            <person name="Pinder M.I.M."/>
            <person name="Kourtchenko O."/>
            <person name="Robertson E.K."/>
            <person name="Larsson T."/>
            <person name="Maumus F."/>
            <person name="Osuna-Cruz C.M."/>
            <person name="Vancaester E."/>
            <person name="Stenow R."/>
            <person name="Vandepoele K."/>
            <person name="Ploug H."/>
            <person name="Bruchert V."/>
            <person name="Godhe A."/>
            <person name="Topel M."/>
        </authorList>
    </citation>
    <scope>NUCLEOTIDE SEQUENCE</scope>
    <source>
        <strain evidence="1">R05AC</strain>
    </source>
</reference>
<keyword evidence="2" id="KW-1185">Reference proteome</keyword>